<accession>B8D0C6</accession>
<dbReference type="NCBIfam" id="NF004366">
    <property type="entry name" value="PRK05738.3-2"/>
    <property type="match status" value="1"/>
</dbReference>
<dbReference type="KEGG" id="hor:Hore_01190"/>
<evidence type="ECO:0000313" key="7">
    <source>
        <dbReference type="EMBL" id="ACL68880.1"/>
    </source>
</evidence>
<dbReference type="InterPro" id="IPR012678">
    <property type="entry name" value="Ribosomal_uL23/eL15/eS24_sf"/>
</dbReference>
<keyword evidence="8" id="KW-1185">Reference proteome</keyword>
<organism evidence="7 8">
    <name type="scientific">Halothermothrix orenii (strain H 168 / OCM 544 / DSM 9562)</name>
    <dbReference type="NCBI Taxonomy" id="373903"/>
    <lineage>
        <taxon>Bacteria</taxon>
        <taxon>Bacillati</taxon>
        <taxon>Bacillota</taxon>
        <taxon>Clostridia</taxon>
        <taxon>Halanaerobiales</taxon>
        <taxon>Halothermotrichaceae</taxon>
        <taxon>Halothermothrix</taxon>
    </lineage>
</organism>
<evidence type="ECO:0000256" key="3">
    <source>
        <dbReference type="ARBA" id="ARBA00022884"/>
    </source>
</evidence>
<evidence type="ECO:0000256" key="5">
    <source>
        <dbReference type="ARBA" id="ARBA00023274"/>
    </source>
</evidence>
<dbReference type="GO" id="GO:0019843">
    <property type="term" value="F:rRNA binding"/>
    <property type="evidence" value="ECO:0007669"/>
    <property type="project" value="UniProtKB-UniRule"/>
</dbReference>
<dbReference type="Gene3D" id="3.30.70.330">
    <property type="match status" value="1"/>
</dbReference>
<dbReference type="GO" id="GO:0003735">
    <property type="term" value="F:structural constituent of ribosome"/>
    <property type="evidence" value="ECO:0007669"/>
    <property type="project" value="InterPro"/>
</dbReference>
<keyword evidence="4 6" id="KW-0689">Ribosomal protein</keyword>
<evidence type="ECO:0000256" key="1">
    <source>
        <dbReference type="ARBA" id="ARBA00006700"/>
    </source>
</evidence>
<keyword evidence="5 6" id="KW-0687">Ribonucleoprotein</keyword>
<dbReference type="NCBIfam" id="NF004359">
    <property type="entry name" value="PRK05738.1-3"/>
    <property type="match status" value="1"/>
</dbReference>
<dbReference type="AlphaFoldDB" id="B8D0C6"/>
<comment type="subunit">
    <text evidence="6">Part of the 50S ribosomal subunit. Contacts protein L29, and trigger factor when it is bound to the ribosome.</text>
</comment>
<dbReference type="Proteomes" id="UP000000719">
    <property type="component" value="Chromosome"/>
</dbReference>
<evidence type="ECO:0000256" key="6">
    <source>
        <dbReference type="HAMAP-Rule" id="MF_01369"/>
    </source>
</evidence>
<dbReference type="GO" id="GO:0006412">
    <property type="term" value="P:translation"/>
    <property type="evidence" value="ECO:0007669"/>
    <property type="project" value="UniProtKB-UniRule"/>
</dbReference>
<comment type="function">
    <text evidence="6">One of the early assembly proteins it binds 23S rRNA. One of the proteins that surrounds the polypeptide exit tunnel on the outside of the ribosome. Forms the main docking site for trigger factor binding to the ribosome.</text>
</comment>
<name>B8D0C6_HALOH</name>
<sequence>MKDPRDIIIEPIVTEQSMDLIEENNTYTFKVAKDANKIEIKKAVEEIFNVDVIKVNTINVRGKKRRLGWHEGKRPDWKKAMVRLSEGDRIEIFEGM</sequence>
<dbReference type="eggNOG" id="COG0089">
    <property type="taxonomic scope" value="Bacteria"/>
</dbReference>
<dbReference type="RefSeq" id="WP_012635078.1">
    <property type="nucleotide sequence ID" value="NC_011899.1"/>
</dbReference>
<dbReference type="PANTHER" id="PTHR11620">
    <property type="entry name" value="60S RIBOSOMAL PROTEIN L23A"/>
    <property type="match status" value="1"/>
</dbReference>
<dbReference type="InterPro" id="IPR013025">
    <property type="entry name" value="Ribosomal_uL23-like"/>
</dbReference>
<evidence type="ECO:0000313" key="8">
    <source>
        <dbReference type="Proteomes" id="UP000000719"/>
    </source>
</evidence>
<gene>
    <name evidence="6" type="primary">rplW</name>
    <name evidence="7" type="ordered locus">Hore_01190</name>
</gene>
<dbReference type="OrthoDB" id="9793353at2"/>
<dbReference type="InterPro" id="IPR012677">
    <property type="entry name" value="Nucleotide-bd_a/b_plait_sf"/>
</dbReference>
<dbReference type="EMBL" id="CP001098">
    <property type="protein sequence ID" value="ACL68880.1"/>
    <property type="molecule type" value="Genomic_DNA"/>
</dbReference>
<dbReference type="FunFam" id="3.30.70.330:FF:000001">
    <property type="entry name" value="50S ribosomal protein L23"/>
    <property type="match status" value="1"/>
</dbReference>
<dbReference type="SUPFAM" id="SSF54189">
    <property type="entry name" value="Ribosomal proteins S24e, L23 and L15e"/>
    <property type="match status" value="1"/>
</dbReference>
<comment type="similarity">
    <text evidence="1 6">Belongs to the universal ribosomal protein uL23 family.</text>
</comment>
<evidence type="ECO:0000256" key="4">
    <source>
        <dbReference type="ARBA" id="ARBA00022980"/>
    </source>
</evidence>
<dbReference type="STRING" id="373903.Hore_01190"/>
<dbReference type="GO" id="GO:1990904">
    <property type="term" value="C:ribonucleoprotein complex"/>
    <property type="evidence" value="ECO:0007669"/>
    <property type="project" value="UniProtKB-KW"/>
</dbReference>
<evidence type="ECO:0000256" key="2">
    <source>
        <dbReference type="ARBA" id="ARBA00022730"/>
    </source>
</evidence>
<keyword evidence="3 6" id="KW-0694">RNA-binding</keyword>
<proteinExistence type="inferred from homology"/>
<protein>
    <recommendedName>
        <fullName evidence="6">Large ribosomal subunit protein uL23</fullName>
    </recommendedName>
</protein>
<dbReference type="NCBIfam" id="NF004363">
    <property type="entry name" value="PRK05738.2-4"/>
    <property type="match status" value="1"/>
</dbReference>
<keyword evidence="2 6" id="KW-0699">rRNA-binding</keyword>
<reference evidence="7 8" key="1">
    <citation type="journal article" date="2009" name="PLoS ONE">
        <title>Genome analysis of the anaerobic thermohalophilic bacterium Halothermothrix orenii.</title>
        <authorList>
            <person name="Mavromatis K."/>
            <person name="Ivanova N."/>
            <person name="Anderson I."/>
            <person name="Lykidis A."/>
            <person name="Hooper S.D."/>
            <person name="Sun H."/>
            <person name="Kunin V."/>
            <person name="Lapidus A."/>
            <person name="Hugenholtz P."/>
            <person name="Patel B."/>
            <person name="Kyrpides N.C."/>
        </authorList>
    </citation>
    <scope>NUCLEOTIDE SEQUENCE [LARGE SCALE GENOMIC DNA]</scope>
    <source>
        <strain evidence="8">H 168 / OCM 544 / DSM 9562</strain>
    </source>
</reference>
<dbReference type="Pfam" id="PF00276">
    <property type="entry name" value="Ribosomal_L23"/>
    <property type="match status" value="1"/>
</dbReference>
<dbReference type="HAMAP" id="MF_01369_B">
    <property type="entry name" value="Ribosomal_uL23_B"/>
    <property type="match status" value="1"/>
</dbReference>
<dbReference type="HOGENOM" id="CLU_037562_3_2_9"/>
<dbReference type="GO" id="GO:0005840">
    <property type="term" value="C:ribosome"/>
    <property type="evidence" value="ECO:0007669"/>
    <property type="project" value="UniProtKB-KW"/>
</dbReference>